<dbReference type="EMBL" id="LZDN01000002">
    <property type="protein sequence ID" value="OBX51976.1"/>
    <property type="molecule type" value="Genomic_DNA"/>
</dbReference>
<keyword evidence="1" id="KW-0472">Membrane</keyword>
<feature type="transmembrane region" description="Helical" evidence="1">
    <location>
        <begin position="6"/>
        <end position="25"/>
    </location>
</feature>
<keyword evidence="1" id="KW-0812">Transmembrane</keyword>
<keyword evidence="1" id="KW-1133">Transmembrane helix</keyword>
<protein>
    <submittedName>
        <fullName evidence="2">Uncharacterized protein</fullName>
    </submittedName>
</protein>
<evidence type="ECO:0000313" key="3">
    <source>
        <dbReference type="Proteomes" id="UP000092671"/>
    </source>
</evidence>
<name>A0A1B8PLE8_MORNO</name>
<sequence length="119" mass="13528">MIDPVSLLLWVAAGAAVGAAVVIFWEEIRNFFIESFQRLPVEVQQNLQGVVSLAKAVSRAIIKTFKYYSYNQVTQSWSETVETKRINDSEVPEHIRNRLKSGNTVDITDEVAKELQLHH</sequence>
<dbReference type="Proteomes" id="UP000092671">
    <property type="component" value="Unassembled WGS sequence"/>
</dbReference>
<comment type="caution">
    <text evidence="2">The sequence shown here is derived from an EMBL/GenBank/DDBJ whole genome shotgun (WGS) entry which is preliminary data.</text>
</comment>
<evidence type="ECO:0000313" key="2">
    <source>
        <dbReference type="EMBL" id="OBX51976.1"/>
    </source>
</evidence>
<proteinExistence type="predicted"/>
<organism evidence="2 3">
    <name type="scientific">Moraxella nonliquefaciens</name>
    <dbReference type="NCBI Taxonomy" id="478"/>
    <lineage>
        <taxon>Bacteria</taxon>
        <taxon>Pseudomonadati</taxon>
        <taxon>Pseudomonadota</taxon>
        <taxon>Gammaproteobacteria</taxon>
        <taxon>Moraxellales</taxon>
        <taxon>Moraxellaceae</taxon>
        <taxon>Moraxella</taxon>
    </lineage>
</organism>
<dbReference type="OrthoDB" id="7061482at2"/>
<dbReference type="RefSeq" id="WP_066891663.1">
    <property type="nucleotide sequence ID" value="NZ_LZDN01000002.1"/>
</dbReference>
<reference evidence="2 3" key="1">
    <citation type="submission" date="2016-06" db="EMBL/GenBank/DDBJ databases">
        <title>Draft genome of Moraxella nonliquefaciens CCUG 60284.</title>
        <authorList>
            <person name="Salva-Serra F."/>
            <person name="Engstrom-Jakobsson H."/>
            <person name="Thorell K."/>
            <person name="Gonzales-Siles L."/>
            <person name="Karlsson R."/>
            <person name="Boulund F."/>
            <person name="Engstrand L."/>
            <person name="Kristiansson E."/>
            <person name="Moore E."/>
        </authorList>
    </citation>
    <scope>NUCLEOTIDE SEQUENCE [LARGE SCALE GENOMIC DNA]</scope>
    <source>
        <strain evidence="2 3">CCUG 60284</strain>
    </source>
</reference>
<accession>A0A1B8PLE8</accession>
<evidence type="ECO:0000256" key="1">
    <source>
        <dbReference type="SAM" id="Phobius"/>
    </source>
</evidence>
<gene>
    <name evidence="2" type="ORF">A9Z60_05265</name>
</gene>
<dbReference type="AlphaFoldDB" id="A0A1B8PLE8"/>